<dbReference type="InterPro" id="IPR050182">
    <property type="entry name" value="Cytochrome_P450_fam2"/>
</dbReference>
<evidence type="ECO:0000256" key="1">
    <source>
        <dbReference type="ARBA" id="ARBA00001971"/>
    </source>
</evidence>
<gene>
    <name evidence="5" type="ORF">AB205_0078430</name>
</gene>
<dbReference type="GO" id="GO:0005737">
    <property type="term" value="C:cytoplasm"/>
    <property type="evidence" value="ECO:0007669"/>
    <property type="project" value="TreeGrafter"/>
</dbReference>
<dbReference type="AlphaFoldDB" id="A0A2G9R4U5"/>
<dbReference type="PANTHER" id="PTHR24300:SF395">
    <property type="entry name" value="CYTOCHROME P450, FAMILY 2, SUBFAMILY AC, POLYPEPTIDE 7"/>
    <property type="match status" value="1"/>
</dbReference>
<dbReference type="PANTHER" id="PTHR24300">
    <property type="entry name" value="CYTOCHROME P450 508A4-RELATED"/>
    <property type="match status" value="1"/>
</dbReference>
<dbReference type="InterPro" id="IPR001128">
    <property type="entry name" value="Cyt_P450"/>
</dbReference>
<keyword evidence="4" id="KW-0408">Iron</keyword>
<keyword evidence="3" id="KW-0479">Metal-binding</keyword>
<evidence type="ECO:0000256" key="4">
    <source>
        <dbReference type="ARBA" id="ARBA00023004"/>
    </source>
</evidence>
<dbReference type="InterPro" id="IPR036396">
    <property type="entry name" value="Cyt_P450_sf"/>
</dbReference>
<organism evidence="5 6">
    <name type="scientific">Aquarana catesbeiana</name>
    <name type="common">American bullfrog</name>
    <name type="synonym">Rana catesbeiana</name>
    <dbReference type="NCBI Taxonomy" id="8400"/>
    <lineage>
        <taxon>Eukaryota</taxon>
        <taxon>Metazoa</taxon>
        <taxon>Chordata</taxon>
        <taxon>Craniata</taxon>
        <taxon>Vertebrata</taxon>
        <taxon>Euteleostomi</taxon>
        <taxon>Amphibia</taxon>
        <taxon>Batrachia</taxon>
        <taxon>Anura</taxon>
        <taxon>Neobatrachia</taxon>
        <taxon>Ranoidea</taxon>
        <taxon>Ranidae</taxon>
        <taxon>Aquarana</taxon>
    </lineage>
</organism>
<dbReference type="InterPro" id="IPR002401">
    <property type="entry name" value="Cyt_P450_E_grp-I"/>
</dbReference>
<dbReference type="PRINTS" id="PR00463">
    <property type="entry name" value="EP450I"/>
</dbReference>
<dbReference type="GO" id="GO:0006082">
    <property type="term" value="P:organic acid metabolic process"/>
    <property type="evidence" value="ECO:0007669"/>
    <property type="project" value="TreeGrafter"/>
</dbReference>
<dbReference type="Proteomes" id="UP000228934">
    <property type="component" value="Unassembled WGS sequence"/>
</dbReference>
<dbReference type="Gene3D" id="1.10.630.10">
    <property type="entry name" value="Cytochrome P450"/>
    <property type="match status" value="1"/>
</dbReference>
<evidence type="ECO:0000256" key="2">
    <source>
        <dbReference type="ARBA" id="ARBA00010617"/>
    </source>
</evidence>
<accession>A0A2G9R4U5</accession>
<dbReference type="GO" id="GO:0005506">
    <property type="term" value="F:iron ion binding"/>
    <property type="evidence" value="ECO:0007669"/>
    <property type="project" value="InterPro"/>
</dbReference>
<dbReference type="OrthoDB" id="2789670at2759"/>
<dbReference type="SUPFAM" id="SSF48264">
    <property type="entry name" value="Cytochrome P450"/>
    <property type="match status" value="1"/>
</dbReference>
<proteinExistence type="inferred from homology"/>
<dbReference type="Pfam" id="PF00067">
    <property type="entry name" value="p450"/>
    <property type="match status" value="1"/>
</dbReference>
<dbReference type="GO" id="GO:0020037">
    <property type="term" value="F:heme binding"/>
    <property type="evidence" value="ECO:0007669"/>
    <property type="project" value="InterPro"/>
</dbReference>
<reference evidence="6" key="1">
    <citation type="journal article" date="2017" name="Nat. Commun.">
        <title>The North American bullfrog draft genome provides insight into hormonal regulation of long noncoding RNA.</title>
        <authorList>
            <person name="Hammond S.A."/>
            <person name="Warren R.L."/>
            <person name="Vandervalk B.P."/>
            <person name="Kucuk E."/>
            <person name="Khan H."/>
            <person name="Gibb E.A."/>
            <person name="Pandoh P."/>
            <person name="Kirk H."/>
            <person name="Zhao Y."/>
            <person name="Jones M."/>
            <person name="Mungall A.J."/>
            <person name="Coope R."/>
            <person name="Pleasance S."/>
            <person name="Moore R.A."/>
            <person name="Holt R.A."/>
            <person name="Round J.M."/>
            <person name="Ohora S."/>
            <person name="Walle B.V."/>
            <person name="Veldhoen N."/>
            <person name="Helbing C.C."/>
            <person name="Birol I."/>
        </authorList>
    </citation>
    <scope>NUCLEOTIDE SEQUENCE [LARGE SCALE GENOMIC DNA]</scope>
</reference>
<protein>
    <submittedName>
        <fullName evidence="5">Uncharacterized protein</fullName>
    </submittedName>
</protein>
<dbReference type="GO" id="GO:0016712">
    <property type="term" value="F:oxidoreductase activity, acting on paired donors, with incorporation or reduction of molecular oxygen, reduced flavin or flavoprotein as one donor, and incorporation of one atom of oxygen"/>
    <property type="evidence" value="ECO:0007669"/>
    <property type="project" value="TreeGrafter"/>
</dbReference>
<sequence length="164" mass="18587">DQTGLPPYAVLNGWTFPIVGHCGIFWDGTAVHLPPAVVKTFAEKVQEEIQTNIKQGQMPTVDDRRNMPYTEAVVHEIQRFANIVPLNVPHTTPNDVYFRGYCIPKGTDVIPFLTSVLHDKTQWETPHQFNPKHFLNANGKFVKRDAFMPFSAGRSLLLLLLHLI</sequence>
<comment type="similarity">
    <text evidence="2">Belongs to the cytochrome P450 family.</text>
</comment>
<feature type="non-terminal residue" evidence="5">
    <location>
        <position position="1"/>
    </location>
</feature>
<evidence type="ECO:0000256" key="3">
    <source>
        <dbReference type="ARBA" id="ARBA00022723"/>
    </source>
</evidence>
<comment type="cofactor">
    <cofactor evidence="1">
        <name>heme</name>
        <dbReference type="ChEBI" id="CHEBI:30413"/>
    </cofactor>
</comment>
<name>A0A2G9R4U5_AQUCT</name>
<evidence type="ECO:0000313" key="5">
    <source>
        <dbReference type="EMBL" id="PIO22835.1"/>
    </source>
</evidence>
<evidence type="ECO:0000313" key="6">
    <source>
        <dbReference type="Proteomes" id="UP000228934"/>
    </source>
</evidence>
<dbReference type="GO" id="GO:0006805">
    <property type="term" value="P:xenobiotic metabolic process"/>
    <property type="evidence" value="ECO:0007669"/>
    <property type="project" value="TreeGrafter"/>
</dbReference>
<dbReference type="EMBL" id="KV978351">
    <property type="protein sequence ID" value="PIO22835.1"/>
    <property type="molecule type" value="Genomic_DNA"/>
</dbReference>
<keyword evidence="6" id="KW-1185">Reference proteome</keyword>